<keyword evidence="2" id="KW-1185">Reference proteome</keyword>
<name>A0A2A2GI79_9RHOB</name>
<organism evidence="1 2">
    <name type="scientific">Paracoccus salipaludis</name>
    <dbReference type="NCBI Taxonomy" id="2032623"/>
    <lineage>
        <taxon>Bacteria</taxon>
        <taxon>Pseudomonadati</taxon>
        <taxon>Pseudomonadota</taxon>
        <taxon>Alphaproteobacteria</taxon>
        <taxon>Rhodobacterales</taxon>
        <taxon>Paracoccaceae</taxon>
        <taxon>Paracoccus</taxon>
    </lineage>
</organism>
<proteinExistence type="predicted"/>
<dbReference type="Proteomes" id="UP000218023">
    <property type="component" value="Unassembled WGS sequence"/>
</dbReference>
<evidence type="ECO:0000313" key="2">
    <source>
        <dbReference type="Proteomes" id="UP000218023"/>
    </source>
</evidence>
<sequence length="62" mass="7146">MDHPPAFMPGDTLCSWSQLSGETKGRNHYYRVIERLLRVEANGFDVFILVEEVEPGWTSTFD</sequence>
<accession>A0A2A2GI79</accession>
<comment type="caution">
    <text evidence="1">The sequence shown here is derived from an EMBL/GenBank/DDBJ whole genome shotgun (WGS) entry which is preliminary data.</text>
</comment>
<evidence type="ECO:0000313" key="1">
    <source>
        <dbReference type="EMBL" id="PAU96694.1"/>
    </source>
</evidence>
<dbReference type="AlphaFoldDB" id="A0A2A2GI79"/>
<gene>
    <name evidence="1" type="ORF">CK240_12385</name>
</gene>
<reference evidence="1 2" key="1">
    <citation type="submission" date="2017-09" db="EMBL/GenBank/DDBJ databases">
        <title>Paracoccus alkalisoli sp. nov., isolated from saline alkaline soil.</title>
        <authorList>
            <person name="Dong X."/>
            <person name="Zhang G."/>
        </authorList>
    </citation>
    <scope>NUCLEOTIDE SEQUENCE [LARGE SCALE GENOMIC DNA]</scope>
    <source>
        <strain evidence="1 2">WN007</strain>
    </source>
</reference>
<protein>
    <submittedName>
        <fullName evidence="1">Uncharacterized protein</fullName>
    </submittedName>
</protein>
<dbReference type="EMBL" id="NSJZ01000011">
    <property type="protein sequence ID" value="PAU96694.1"/>
    <property type="molecule type" value="Genomic_DNA"/>
</dbReference>